<feature type="domain" description="Glycine-rich" evidence="2">
    <location>
        <begin position="49"/>
        <end position="319"/>
    </location>
</feature>
<feature type="compositionally biased region" description="Low complexity" evidence="1">
    <location>
        <begin position="332"/>
        <end position="357"/>
    </location>
</feature>
<dbReference type="KEGG" id="vg:36843205"/>
<feature type="region of interest" description="Disordered" evidence="1">
    <location>
        <begin position="319"/>
        <end position="359"/>
    </location>
</feature>
<protein>
    <submittedName>
        <fullName evidence="3">Fascin-like protein</fullName>
    </submittedName>
</protein>
<proteinExistence type="predicted"/>
<evidence type="ECO:0000256" key="1">
    <source>
        <dbReference type="SAM" id="MobiDB-lite"/>
    </source>
</evidence>
<dbReference type="InterPro" id="IPR010414">
    <property type="entry name" value="FRG1"/>
</dbReference>
<dbReference type="InterPro" id="IPR049304">
    <property type="entry name" value="Gly_rich_dom"/>
</dbReference>
<organism evidence="3">
    <name type="scientific">Pandoravirus neocaledonia</name>
    <dbReference type="NCBI Taxonomy" id="2107708"/>
    <lineage>
        <taxon>Viruses</taxon>
        <taxon>Pandoravirus</taxon>
    </lineage>
</organism>
<dbReference type="PANTHER" id="PTHR12928">
    <property type="entry name" value="FRG1 PROTEIN"/>
    <property type="match status" value="1"/>
</dbReference>
<feature type="region of interest" description="Disordered" evidence="1">
    <location>
        <begin position="286"/>
        <end position="305"/>
    </location>
</feature>
<dbReference type="Proteomes" id="UP000249287">
    <property type="component" value="Segment"/>
</dbReference>
<accession>A0A2U7UDK7</accession>
<dbReference type="GeneID" id="36843205"/>
<feature type="region of interest" description="Disordered" evidence="1">
    <location>
        <begin position="171"/>
        <end position="201"/>
    </location>
</feature>
<dbReference type="GO" id="GO:0051015">
    <property type="term" value="F:actin filament binding"/>
    <property type="evidence" value="ECO:0007669"/>
    <property type="project" value="TreeGrafter"/>
</dbReference>
<feature type="compositionally biased region" description="Low complexity" evidence="1">
    <location>
        <begin position="286"/>
        <end position="300"/>
    </location>
</feature>
<evidence type="ECO:0000259" key="2">
    <source>
        <dbReference type="Pfam" id="PF21722"/>
    </source>
</evidence>
<dbReference type="PANTHER" id="PTHR12928:SF0">
    <property type="entry name" value="FSHD REGION GENE 1"/>
    <property type="match status" value="1"/>
</dbReference>
<evidence type="ECO:0000313" key="3">
    <source>
        <dbReference type="EMBL" id="AVK76492.1"/>
    </source>
</evidence>
<dbReference type="InterPro" id="IPR008999">
    <property type="entry name" value="Actin-crosslinking"/>
</dbReference>
<dbReference type="Pfam" id="PF06229">
    <property type="entry name" value="FRG1"/>
    <property type="match status" value="1"/>
</dbReference>
<name>A0A2U7UDK7_9VIRU</name>
<dbReference type="CDD" id="cd00257">
    <property type="entry name" value="beta-trefoil_FSCN-like"/>
    <property type="match status" value="1"/>
</dbReference>
<dbReference type="EMBL" id="MG011690">
    <property type="protein sequence ID" value="AVK76492.1"/>
    <property type="molecule type" value="Genomic_DNA"/>
</dbReference>
<reference evidence="3" key="1">
    <citation type="journal article" date="2018" name="Nat. Commun.">
        <title>Diversity and evolution of the emerging Pandoraviridae family.</title>
        <authorList>
            <person name="Legendre M."/>
            <person name="Fabre E."/>
            <person name="Poirot O."/>
            <person name="Jeudy S."/>
            <person name="Lartigue A."/>
            <person name="Alempic J.M."/>
            <person name="Beucher L."/>
            <person name="Philippe N."/>
            <person name="Bertaux L."/>
            <person name="Christo-Foroux E."/>
            <person name="Labadie K."/>
            <person name="Coute Y."/>
            <person name="Abergel C."/>
            <person name="Claverie J.M."/>
        </authorList>
    </citation>
    <scope>NUCLEOTIDE SEQUENCE [LARGE SCALE GENOMIC DNA]</scope>
    <source>
        <strain evidence="3">Neocaledonia</strain>
    </source>
</reference>
<dbReference type="Gene3D" id="2.80.10.50">
    <property type="match status" value="1"/>
</dbReference>
<dbReference type="SUPFAM" id="SSF50405">
    <property type="entry name" value="Actin-crosslinking proteins"/>
    <property type="match status" value="1"/>
</dbReference>
<dbReference type="Pfam" id="PF21722">
    <property type="entry name" value="Gly_rich_2"/>
    <property type="match status" value="1"/>
</dbReference>
<gene>
    <name evidence="3" type="ORF">pneo_cds_885</name>
</gene>
<sequence>MKTGERGNATKRTPCMAQPPLKALALALLIVLSVQSASAYRYAVFVPASTTWQAPVNATDISVTLWGGGGGAAVSARCGAGGGSGSAVLNRTVDTSAWNLAPSDVQWLVTIGQGGAALPGNDGVGGTASDGGETSLVALAPNGTQLYRVTAYGGGGGMAVWPATTGCRGGGGGGQASSAVGPSPGGGVPPGASDSNPLAAPTQGAIVGDVKAGGAGAGYGYANGNLSSPFLDGASWTSPGRQWAGGRGYAYFGQLDSWCYSWGGAAGFNGDGGRGAFYGWIESPPANSGAGGSSDASCPPGGAGSGSMAGAAGGMIIEYNHPIAPTPPPSVTPSRTPSPSATRSPTPSITPSGTPQPLSQLVTLVSPTSGRQLTAQDDGSVASLWYVATTKEKWTAARLSNGKYTFKSYANRYLSANPGGWVRADATSVGSWEQWEVIINAGNRWTLKSAHGTYMGTTAAGVVYLNSDSTLYWTKATV</sequence>
<dbReference type="RefSeq" id="YP_009482495.1">
    <property type="nucleotide sequence ID" value="NC_037666.1"/>
</dbReference>